<dbReference type="AlphaFoldDB" id="A0A8H6G587"/>
<accession>A0A8H6G587</accession>
<sequence>MAPQSSFKVTKSRKTLSKKPKLATIAGDNPSSYGLATNAVNQNDPVAINYEIGHARSFYPHSNTFIHLNGIYFTLEECQLICFLREMSADVDLVSEIIKHERKSPEPVNCAGLYEYIWNANPSAMTGQVILPLLADVGAARAKAQTAYTKWMEYMTAVVWKYQEQQRNQEVLNMAPNPFYWMNLVPRRPLFGEVSHIPYSWTEPGWDIGAAFNTAAVWE</sequence>
<evidence type="ECO:0000313" key="2">
    <source>
        <dbReference type="Proteomes" id="UP000578531"/>
    </source>
</evidence>
<dbReference type="RefSeq" id="XP_037170006.1">
    <property type="nucleotide sequence ID" value="XM_037303359.1"/>
</dbReference>
<dbReference type="EMBL" id="JACCJC010000003">
    <property type="protein sequence ID" value="KAF6240747.1"/>
    <property type="molecule type" value="Genomic_DNA"/>
</dbReference>
<organism evidence="1 2">
    <name type="scientific">Letharia columbiana</name>
    <dbReference type="NCBI Taxonomy" id="112416"/>
    <lineage>
        <taxon>Eukaryota</taxon>
        <taxon>Fungi</taxon>
        <taxon>Dikarya</taxon>
        <taxon>Ascomycota</taxon>
        <taxon>Pezizomycotina</taxon>
        <taxon>Lecanoromycetes</taxon>
        <taxon>OSLEUM clade</taxon>
        <taxon>Lecanoromycetidae</taxon>
        <taxon>Lecanorales</taxon>
        <taxon>Lecanorineae</taxon>
        <taxon>Parmeliaceae</taxon>
        <taxon>Letharia</taxon>
    </lineage>
</organism>
<name>A0A8H6G587_9LECA</name>
<dbReference type="OrthoDB" id="5413056at2759"/>
<comment type="caution">
    <text evidence="1">The sequence shown here is derived from an EMBL/GenBank/DDBJ whole genome shotgun (WGS) entry which is preliminary data.</text>
</comment>
<protein>
    <submittedName>
        <fullName evidence="1">Uncharacterized protein</fullName>
    </submittedName>
</protein>
<dbReference type="GeneID" id="59283094"/>
<reference evidence="1 2" key="1">
    <citation type="journal article" date="2020" name="Genomics">
        <title>Complete, high-quality genomes from long-read metagenomic sequencing of two wolf lichen thalli reveals enigmatic genome architecture.</title>
        <authorList>
            <person name="McKenzie S.K."/>
            <person name="Walston R.F."/>
            <person name="Allen J.L."/>
        </authorList>
    </citation>
    <scope>NUCLEOTIDE SEQUENCE [LARGE SCALE GENOMIC DNA]</scope>
    <source>
        <strain evidence="1">WasteWater2</strain>
    </source>
</reference>
<keyword evidence="2" id="KW-1185">Reference proteome</keyword>
<gene>
    <name evidence="1" type="ORF">HO173_001420</name>
</gene>
<dbReference type="Proteomes" id="UP000578531">
    <property type="component" value="Unassembled WGS sequence"/>
</dbReference>
<proteinExistence type="predicted"/>
<evidence type="ECO:0000313" key="1">
    <source>
        <dbReference type="EMBL" id="KAF6240747.1"/>
    </source>
</evidence>